<feature type="transmembrane region" description="Helical" evidence="6">
    <location>
        <begin position="478"/>
        <end position="498"/>
    </location>
</feature>
<evidence type="ECO:0000259" key="7">
    <source>
        <dbReference type="Pfam" id="PF01490"/>
    </source>
</evidence>
<feature type="transmembrane region" description="Helical" evidence="6">
    <location>
        <begin position="276"/>
        <end position="296"/>
    </location>
</feature>
<evidence type="ECO:0000256" key="5">
    <source>
        <dbReference type="ARBA" id="ARBA00023136"/>
    </source>
</evidence>
<keyword evidence="4 6" id="KW-1133">Transmembrane helix</keyword>
<proteinExistence type="inferred from homology"/>
<protein>
    <recommendedName>
        <fullName evidence="7">Amino acid transporter transmembrane domain-containing protein</fullName>
    </recommendedName>
</protein>
<dbReference type="InterPro" id="IPR013057">
    <property type="entry name" value="AA_transpt_TM"/>
</dbReference>
<organism evidence="8 9">
    <name type="scientific">Lepraria neglecta</name>
    <dbReference type="NCBI Taxonomy" id="209136"/>
    <lineage>
        <taxon>Eukaryota</taxon>
        <taxon>Fungi</taxon>
        <taxon>Dikarya</taxon>
        <taxon>Ascomycota</taxon>
        <taxon>Pezizomycotina</taxon>
        <taxon>Lecanoromycetes</taxon>
        <taxon>OSLEUM clade</taxon>
        <taxon>Lecanoromycetidae</taxon>
        <taxon>Lecanorales</taxon>
        <taxon>Lecanorineae</taxon>
        <taxon>Stereocaulaceae</taxon>
        <taxon>Lepraria</taxon>
    </lineage>
</organism>
<comment type="subcellular location">
    <subcellularLocation>
        <location evidence="1">Membrane</location>
        <topology evidence="1">Multi-pass membrane protein</topology>
    </subcellularLocation>
</comment>
<evidence type="ECO:0000256" key="3">
    <source>
        <dbReference type="ARBA" id="ARBA00022692"/>
    </source>
</evidence>
<evidence type="ECO:0000256" key="1">
    <source>
        <dbReference type="ARBA" id="ARBA00004141"/>
    </source>
</evidence>
<comment type="similarity">
    <text evidence="2">Belongs to the amino acid/polyamine transporter 2 family.</text>
</comment>
<feature type="transmembrane region" description="Helical" evidence="6">
    <location>
        <begin position="332"/>
        <end position="353"/>
    </location>
</feature>
<dbReference type="GO" id="GO:0015179">
    <property type="term" value="F:L-amino acid transmembrane transporter activity"/>
    <property type="evidence" value="ECO:0007669"/>
    <property type="project" value="TreeGrafter"/>
</dbReference>
<feature type="transmembrane region" description="Helical" evidence="6">
    <location>
        <begin position="365"/>
        <end position="387"/>
    </location>
</feature>
<name>A0AAD9YZH0_9LECA</name>
<feature type="transmembrane region" description="Helical" evidence="6">
    <location>
        <begin position="452"/>
        <end position="472"/>
    </location>
</feature>
<evidence type="ECO:0000256" key="6">
    <source>
        <dbReference type="SAM" id="Phobius"/>
    </source>
</evidence>
<sequence>MAGTMGGAMNMDGGDPRINSSAGMGFGVASEVTRPAVQKLHDPSVTFEEYMHYAAITRADDRNISPHTDNALSVAGLKSMNPFAKKREPVVESVIQMNEKTASSSPDRTSYIISEEEYIRASRAVRTATWGAVFFLITTDILGPFSTAWAFRQMGYGPGAVLYTIFGVFAGYGGFLLWKMFLGLDSDKYPLRTYGDIAFRVYGQTVRIGVNFLQTFQLLFNVGIIIVSNGQSLSQMAAKGPNLNQNGACFIVLCFVWAIAGMLLGQIRTLARLGHLANFAIWLNVIVIIATMAVVAHSTPNYVAANTAYMVNPGPVVTTAGPPDGVAFQGQVVGLMQAVYSYGGAMLFVEFMAEMKRPWDFWKGMLCAQSFIYVVYMLFGLFVYSFQGQFTLIIAYQGISSYAWQTVANAFGLTSGLIAALLYGNIGIKVVYNNVLMEIFKFPSLGTKAGKLAWIGVVPVYWAVAFIIASAIPQVANLSGFIAAACILQFSYTFPPFLHFGFQIQKAAIQSGEGFDPATGQTVRHDNGMKRYIRGFKMNILWNTFHIIFFLGSLTTAILGIYSAIVGMIASYATGATTTFSCSSPVL</sequence>
<comment type="caution">
    <text evidence="8">The sequence shown here is derived from an EMBL/GenBank/DDBJ whole genome shotgun (WGS) entry which is preliminary data.</text>
</comment>
<dbReference type="AlphaFoldDB" id="A0AAD9YZH0"/>
<keyword evidence="9" id="KW-1185">Reference proteome</keyword>
<accession>A0AAD9YZH0</accession>
<evidence type="ECO:0000313" key="8">
    <source>
        <dbReference type="EMBL" id="KAK3169034.1"/>
    </source>
</evidence>
<gene>
    <name evidence="8" type="ORF">OEA41_005482</name>
</gene>
<reference evidence="8" key="1">
    <citation type="submission" date="2022-11" db="EMBL/GenBank/DDBJ databases">
        <title>Chromosomal genome sequence assembly and mating type (MAT) locus characterization of the leprose asexual lichenized fungus Lepraria neglecta (Nyl.) Erichsen.</title>
        <authorList>
            <person name="Allen J.L."/>
            <person name="Pfeffer B."/>
        </authorList>
    </citation>
    <scope>NUCLEOTIDE SEQUENCE</scope>
    <source>
        <strain evidence="8">Allen 5258</strain>
    </source>
</reference>
<feature type="transmembrane region" description="Helical" evidence="6">
    <location>
        <begin position="247"/>
        <end position="264"/>
    </location>
</feature>
<dbReference type="Proteomes" id="UP001276659">
    <property type="component" value="Unassembled WGS sequence"/>
</dbReference>
<feature type="transmembrane region" description="Helical" evidence="6">
    <location>
        <begin position="540"/>
        <end position="565"/>
    </location>
</feature>
<dbReference type="GO" id="GO:0016020">
    <property type="term" value="C:membrane"/>
    <property type="evidence" value="ECO:0007669"/>
    <property type="project" value="UniProtKB-SubCell"/>
</dbReference>
<feature type="transmembrane region" description="Helical" evidence="6">
    <location>
        <begin position="163"/>
        <end position="184"/>
    </location>
</feature>
<keyword evidence="5 6" id="KW-0472">Membrane</keyword>
<evidence type="ECO:0000256" key="2">
    <source>
        <dbReference type="ARBA" id="ARBA00008066"/>
    </source>
</evidence>
<evidence type="ECO:0000313" key="9">
    <source>
        <dbReference type="Proteomes" id="UP001276659"/>
    </source>
</evidence>
<dbReference type="Pfam" id="PF01490">
    <property type="entry name" value="Aa_trans"/>
    <property type="match status" value="1"/>
</dbReference>
<feature type="transmembrane region" description="Helical" evidence="6">
    <location>
        <begin position="205"/>
        <end position="227"/>
    </location>
</feature>
<evidence type="ECO:0000256" key="4">
    <source>
        <dbReference type="ARBA" id="ARBA00022989"/>
    </source>
</evidence>
<keyword evidence="3 6" id="KW-0812">Transmembrane</keyword>
<dbReference type="PANTHER" id="PTHR22950:SF461">
    <property type="entry name" value="AMINO ACID TRANSPORTER TRANSMEMBRANE DOMAIN-CONTAINING PROTEIN"/>
    <property type="match status" value="1"/>
</dbReference>
<dbReference type="PANTHER" id="PTHR22950">
    <property type="entry name" value="AMINO ACID TRANSPORTER"/>
    <property type="match status" value="1"/>
</dbReference>
<feature type="domain" description="Amino acid transporter transmembrane" evidence="7">
    <location>
        <begin position="127"/>
        <end position="501"/>
    </location>
</feature>
<feature type="transmembrane region" description="Helical" evidence="6">
    <location>
        <begin position="128"/>
        <end position="151"/>
    </location>
</feature>
<feature type="transmembrane region" description="Helical" evidence="6">
    <location>
        <begin position="407"/>
        <end position="432"/>
    </location>
</feature>
<dbReference type="EMBL" id="JASNWA010000010">
    <property type="protein sequence ID" value="KAK3169034.1"/>
    <property type="molecule type" value="Genomic_DNA"/>
</dbReference>